<reference evidence="1 2" key="1">
    <citation type="submission" date="2014-12" db="EMBL/GenBank/DDBJ databases">
        <title>Denitrispirillum autotrophicum gen. nov., sp. nov., Denitrifying, Facultatively Autotrophic Bacteria Isolated from Rice Paddy Soil.</title>
        <authorList>
            <person name="Ishii S."/>
            <person name="Ashida N."/>
            <person name="Ohno H."/>
            <person name="Otsuka S."/>
            <person name="Yokota A."/>
            <person name="Senoo K."/>
        </authorList>
    </citation>
    <scope>NUCLEOTIDE SEQUENCE [LARGE SCALE GENOMIC DNA]</scope>
    <source>
        <strain evidence="1 2">TSA66</strain>
    </source>
</reference>
<name>A0A0C2BKL9_9BURK</name>
<gene>
    <name evidence="1" type="ORF">TSA66_06440</name>
</gene>
<evidence type="ECO:0000313" key="1">
    <source>
        <dbReference type="EMBL" id="KIF80534.1"/>
    </source>
</evidence>
<dbReference type="AlphaFoldDB" id="A0A0C2BKL9"/>
<organism evidence="1 2">
    <name type="scientific">Noviherbaspirillum autotrophicum</name>
    <dbReference type="NCBI Taxonomy" id="709839"/>
    <lineage>
        <taxon>Bacteria</taxon>
        <taxon>Pseudomonadati</taxon>
        <taxon>Pseudomonadota</taxon>
        <taxon>Betaproteobacteria</taxon>
        <taxon>Burkholderiales</taxon>
        <taxon>Oxalobacteraceae</taxon>
        <taxon>Noviherbaspirillum</taxon>
    </lineage>
</organism>
<dbReference type="Proteomes" id="UP000031572">
    <property type="component" value="Unassembled WGS sequence"/>
</dbReference>
<evidence type="ECO:0000313" key="2">
    <source>
        <dbReference type="Proteomes" id="UP000031572"/>
    </source>
</evidence>
<dbReference type="EMBL" id="JWJG01000028">
    <property type="protein sequence ID" value="KIF80534.1"/>
    <property type="molecule type" value="Genomic_DNA"/>
</dbReference>
<protein>
    <submittedName>
        <fullName evidence="1">Uncharacterized protein</fullName>
    </submittedName>
</protein>
<sequence length="69" mass="7975">MWCGGQRHCLNVFGNSDEAGMRPAHQDIVIGRRRDDDRRKKALRYLAEAEPEQFRQQLPLEQVPMKGAP</sequence>
<comment type="caution">
    <text evidence="1">The sequence shown here is derived from an EMBL/GenBank/DDBJ whole genome shotgun (WGS) entry which is preliminary data.</text>
</comment>
<accession>A0A0C2BKL9</accession>
<dbReference type="STRING" id="709839.TSA66_06440"/>
<proteinExistence type="predicted"/>
<keyword evidence="2" id="KW-1185">Reference proteome</keyword>